<evidence type="ECO:0000256" key="4">
    <source>
        <dbReference type="ARBA" id="ARBA00023163"/>
    </source>
</evidence>
<evidence type="ECO:0000256" key="3">
    <source>
        <dbReference type="ARBA" id="ARBA00023125"/>
    </source>
</evidence>
<evidence type="ECO:0000256" key="2">
    <source>
        <dbReference type="ARBA" id="ARBA00023015"/>
    </source>
</evidence>
<dbReference type="GO" id="GO:0003677">
    <property type="term" value="F:DNA binding"/>
    <property type="evidence" value="ECO:0007669"/>
    <property type="project" value="UniProtKB-KW"/>
</dbReference>
<dbReference type="PROSITE" id="PS50931">
    <property type="entry name" value="HTH_LYSR"/>
    <property type="match status" value="1"/>
</dbReference>
<dbReference type="SUPFAM" id="SSF46785">
    <property type="entry name" value="Winged helix' DNA-binding domain"/>
    <property type="match status" value="1"/>
</dbReference>
<reference evidence="6 7" key="1">
    <citation type="submission" date="2019-06" db="EMBL/GenBank/DDBJ databases">
        <title>Sequencing the genomes of 1000 actinobacteria strains.</title>
        <authorList>
            <person name="Klenk H.-P."/>
        </authorList>
    </citation>
    <scope>NUCLEOTIDE SEQUENCE [LARGE SCALE GENOMIC DNA]</scope>
    <source>
        <strain evidence="6 7">DSM 45679</strain>
    </source>
</reference>
<protein>
    <submittedName>
        <fullName evidence="6">DNA-binding transcriptional LysR family regulator</fullName>
    </submittedName>
</protein>
<dbReference type="PRINTS" id="PR00039">
    <property type="entry name" value="HTHLYSR"/>
</dbReference>
<dbReference type="InterPro" id="IPR036390">
    <property type="entry name" value="WH_DNA-bd_sf"/>
</dbReference>
<comment type="similarity">
    <text evidence="1">Belongs to the LysR transcriptional regulatory family.</text>
</comment>
<proteinExistence type="inferred from homology"/>
<dbReference type="SUPFAM" id="SSF53850">
    <property type="entry name" value="Periplasmic binding protein-like II"/>
    <property type="match status" value="1"/>
</dbReference>
<dbReference type="InterPro" id="IPR000847">
    <property type="entry name" value="LysR_HTH_N"/>
</dbReference>
<sequence length="325" mass="34418">MRLELRHLRTVCAIAEYGSVSKAATALGVAQPALTAQLQRIEVLLGGALFERDRRGARPTALGELVLARARVLLPAVEDLQADASRLAGAGPDATIQQFRLGSVGVPFLTGLSRRLEKQFPHALVTTQVSWSAAELAEAVAAGRSDFAIIGVCGDAGAPAEHGLVWAPIAVEPIFVVLSEDDPNAGRAEVDLADLARMRWAHTPGDGCFADCFAAACSRAGFTPSLLSEVDIVTCIDLAQGGDAAVLCQPTFRKLPGLAVVPLAGMPLSWRHLLGWLPTSPAAEFAETVAAHAREAYTDAIARNPRYPRWLAEHPSFDPIATTTH</sequence>
<dbReference type="PANTHER" id="PTHR30346:SF30">
    <property type="entry name" value="SMALL NEUTRAL PROTEASE REGULATORY PROTEIN"/>
    <property type="match status" value="1"/>
</dbReference>
<dbReference type="Gene3D" id="3.40.190.10">
    <property type="entry name" value="Periplasmic binding protein-like II"/>
    <property type="match status" value="2"/>
</dbReference>
<keyword evidence="3 6" id="KW-0238">DNA-binding</keyword>
<dbReference type="Pfam" id="PF00126">
    <property type="entry name" value="HTH_1"/>
    <property type="match status" value="1"/>
</dbReference>
<comment type="caution">
    <text evidence="6">The sequence shown here is derived from an EMBL/GenBank/DDBJ whole genome shotgun (WGS) entry which is preliminary data.</text>
</comment>
<keyword evidence="7" id="KW-1185">Reference proteome</keyword>
<organism evidence="6 7">
    <name type="scientific">Amycolatopsis cihanbeyliensis</name>
    <dbReference type="NCBI Taxonomy" id="1128664"/>
    <lineage>
        <taxon>Bacteria</taxon>
        <taxon>Bacillati</taxon>
        <taxon>Actinomycetota</taxon>
        <taxon>Actinomycetes</taxon>
        <taxon>Pseudonocardiales</taxon>
        <taxon>Pseudonocardiaceae</taxon>
        <taxon>Amycolatopsis</taxon>
    </lineage>
</organism>
<gene>
    <name evidence="6" type="ORF">FB471_6303</name>
</gene>
<accession>A0A542CTJ3</accession>
<dbReference type="RefSeq" id="WP_142003407.1">
    <property type="nucleotide sequence ID" value="NZ_VFML01000002.1"/>
</dbReference>
<dbReference type="Pfam" id="PF03466">
    <property type="entry name" value="LysR_substrate"/>
    <property type="match status" value="1"/>
</dbReference>
<feature type="domain" description="HTH lysR-type" evidence="5">
    <location>
        <begin position="3"/>
        <end position="60"/>
    </location>
</feature>
<name>A0A542CTJ3_AMYCI</name>
<dbReference type="OrthoDB" id="3171102at2"/>
<dbReference type="PANTHER" id="PTHR30346">
    <property type="entry name" value="TRANSCRIPTIONAL DUAL REGULATOR HCAR-RELATED"/>
    <property type="match status" value="1"/>
</dbReference>
<evidence type="ECO:0000313" key="7">
    <source>
        <dbReference type="Proteomes" id="UP000320876"/>
    </source>
</evidence>
<evidence type="ECO:0000259" key="5">
    <source>
        <dbReference type="PROSITE" id="PS50931"/>
    </source>
</evidence>
<dbReference type="InterPro" id="IPR036388">
    <property type="entry name" value="WH-like_DNA-bd_sf"/>
</dbReference>
<dbReference type="AlphaFoldDB" id="A0A542CTJ3"/>
<dbReference type="Gene3D" id="1.10.10.10">
    <property type="entry name" value="Winged helix-like DNA-binding domain superfamily/Winged helix DNA-binding domain"/>
    <property type="match status" value="1"/>
</dbReference>
<dbReference type="Proteomes" id="UP000320876">
    <property type="component" value="Unassembled WGS sequence"/>
</dbReference>
<keyword evidence="4" id="KW-0804">Transcription</keyword>
<evidence type="ECO:0000313" key="6">
    <source>
        <dbReference type="EMBL" id="TQI94145.1"/>
    </source>
</evidence>
<dbReference type="GO" id="GO:0003700">
    <property type="term" value="F:DNA-binding transcription factor activity"/>
    <property type="evidence" value="ECO:0007669"/>
    <property type="project" value="InterPro"/>
</dbReference>
<dbReference type="GO" id="GO:0032993">
    <property type="term" value="C:protein-DNA complex"/>
    <property type="evidence" value="ECO:0007669"/>
    <property type="project" value="TreeGrafter"/>
</dbReference>
<dbReference type="EMBL" id="VFML01000002">
    <property type="protein sequence ID" value="TQI94145.1"/>
    <property type="molecule type" value="Genomic_DNA"/>
</dbReference>
<dbReference type="InterPro" id="IPR005119">
    <property type="entry name" value="LysR_subst-bd"/>
</dbReference>
<evidence type="ECO:0000256" key="1">
    <source>
        <dbReference type="ARBA" id="ARBA00009437"/>
    </source>
</evidence>
<keyword evidence="2" id="KW-0805">Transcription regulation</keyword>